<dbReference type="EMBL" id="VTFH01000002">
    <property type="protein sequence ID" value="KAA8559695.1"/>
    <property type="molecule type" value="Genomic_DNA"/>
</dbReference>
<gene>
    <name evidence="8" type="primary">pbuE</name>
    <name evidence="8" type="ORF">FX985_06077</name>
</gene>
<organism evidence="8 9">
    <name type="scientific">Pseudomonas extremaustralis</name>
    <dbReference type="NCBI Taxonomy" id="359110"/>
    <lineage>
        <taxon>Bacteria</taxon>
        <taxon>Pseudomonadati</taxon>
        <taxon>Pseudomonadota</taxon>
        <taxon>Gammaproteobacteria</taxon>
        <taxon>Pseudomonadales</taxon>
        <taxon>Pseudomonadaceae</taxon>
        <taxon>Pseudomonas</taxon>
    </lineage>
</organism>
<dbReference type="GO" id="GO:0022857">
    <property type="term" value="F:transmembrane transporter activity"/>
    <property type="evidence" value="ECO:0007669"/>
    <property type="project" value="InterPro"/>
</dbReference>
<evidence type="ECO:0000256" key="5">
    <source>
        <dbReference type="ARBA" id="ARBA00023136"/>
    </source>
</evidence>
<feature type="transmembrane region" description="Helical" evidence="6">
    <location>
        <begin position="89"/>
        <end position="110"/>
    </location>
</feature>
<evidence type="ECO:0000256" key="4">
    <source>
        <dbReference type="ARBA" id="ARBA00022989"/>
    </source>
</evidence>
<evidence type="ECO:0000256" key="3">
    <source>
        <dbReference type="ARBA" id="ARBA00022692"/>
    </source>
</evidence>
<feature type="transmembrane region" description="Helical" evidence="6">
    <location>
        <begin position="283"/>
        <end position="302"/>
    </location>
</feature>
<proteinExistence type="predicted"/>
<comment type="subcellular location">
    <subcellularLocation>
        <location evidence="1">Cell membrane</location>
        <topology evidence="1">Multi-pass membrane protein</topology>
    </subcellularLocation>
</comment>
<feature type="transmembrane region" description="Helical" evidence="6">
    <location>
        <begin position="57"/>
        <end position="77"/>
    </location>
</feature>
<comment type="caution">
    <text evidence="8">The sequence shown here is derived from an EMBL/GenBank/DDBJ whole genome shotgun (WGS) entry which is preliminary data.</text>
</comment>
<keyword evidence="5 6" id="KW-0472">Membrane</keyword>
<feature type="transmembrane region" description="Helical" evidence="6">
    <location>
        <begin position="308"/>
        <end position="331"/>
    </location>
</feature>
<evidence type="ECO:0000256" key="6">
    <source>
        <dbReference type="SAM" id="Phobius"/>
    </source>
</evidence>
<accession>A0A5M9IW12</accession>
<keyword evidence="4 6" id="KW-1133">Transmembrane helix</keyword>
<reference evidence="8 9" key="1">
    <citation type="journal article" date="2018" name="Plant Biotechnol. Rep.">
        <title>Diversity and antifungal activity of endophytic bacteria associated with Panax ginseng seedlings.</title>
        <authorList>
            <person name="Park J.M."/>
            <person name="Hong C.E."/>
            <person name="Jo S.H."/>
        </authorList>
    </citation>
    <scope>NUCLEOTIDE SEQUENCE [LARGE SCALE GENOMIC DNA]</scope>
    <source>
        <strain evidence="8 9">PgKB38</strain>
    </source>
</reference>
<dbReference type="AlphaFoldDB" id="A0A5M9IW12"/>
<dbReference type="CDD" id="cd17324">
    <property type="entry name" value="MFS_NepI_like"/>
    <property type="match status" value="1"/>
</dbReference>
<dbReference type="PANTHER" id="PTHR43124">
    <property type="entry name" value="PURINE EFFLUX PUMP PBUE"/>
    <property type="match status" value="1"/>
</dbReference>
<dbReference type="SUPFAM" id="SSF103473">
    <property type="entry name" value="MFS general substrate transporter"/>
    <property type="match status" value="1"/>
</dbReference>
<name>A0A5M9IW12_9PSED</name>
<feature type="transmembrane region" description="Helical" evidence="6">
    <location>
        <begin position="343"/>
        <end position="364"/>
    </location>
</feature>
<sequence>MSNSPSLTDCPTTAQPDVLPLGGLLALACAGFITILTEAMPAGLLPQMGEGLDVSPALVGQLVTLYALGSLLAAIPLTLLTRGWRRRPLLLVAIGGFALVNSVTALSSHYGLTLGARFFAGVFAGLLWALLAGYASRMVAPHLQGRAIAVAMLGAPLALSLGVPAGTFLGTVAGWRLSFAIMTGLTLVLLIWARWQLPDFAGEPPGKRLGMREVLTLPGIRPVLWVTFTYVLAHNILYTYIAPLLAPAAITADIDRVLLVFGLAALLSIWLAGLLIDRWLHTLLLISCALFGLIAVALAFWINIPSVIYVAIALWGLAFGGLPALLQTALAKSAGASSDAAQSMLVTVWNLGIAGGGLAGGVLLEGWGVAAFPWAVVLLMLLALAGASQAAPSTSIP</sequence>
<dbReference type="GO" id="GO:0005886">
    <property type="term" value="C:plasma membrane"/>
    <property type="evidence" value="ECO:0007669"/>
    <property type="project" value="UniProtKB-SubCell"/>
</dbReference>
<dbReference type="InterPro" id="IPR020846">
    <property type="entry name" value="MFS_dom"/>
</dbReference>
<evidence type="ECO:0000256" key="2">
    <source>
        <dbReference type="ARBA" id="ARBA00022475"/>
    </source>
</evidence>
<dbReference type="InterPro" id="IPR011701">
    <property type="entry name" value="MFS"/>
</dbReference>
<dbReference type="Proteomes" id="UP000323425">
    <property type="component" value="Unassembled WGS sequence"/>
</dbReference>
<keyword evidence="3 6" id="KW-0812">Transmembrane</keyword>
<dbReference type="PANTHER" id="PTHR43124:SF3">
    <property type="entry name" value="CHLORAMPHENICOL EFFLUX PUMP RV0191"/>
    <property type="match status" value="1"/>
</dbReference>
<dbReference type="PROSITE" id="PS50850">
    <property type="entry name" value="MFS"/>
    <property type="match status" value="1"/>
</dbReference>
<evidence type="ECO:0000313" key="9">
    <source>
        <dbReference type="Proteomes" id="UP000323425"/>
    </source>
</evidence>
<dbReference type="Gene3D" id="1.20.1250.20">
    <property type="entry name" value="MFS general substrate transporter like domains"/>
    <property type="match status" value="1"/>
</dbReference>
<feature type="domain" description="Major facilitator superfamily (MFS) profile" evidence="7">
    <location>
        <begin position="23"/>
        <end position="395"/>
    </location>
</feature>
<dbReference type="InterPro" id="IPR050189">
    <property type="entry name" value="MFS_Efflux_Transporters"/>
</dbReference>
<feature type="transmembrane region" description="Helical" evidence="6">
    <location>
        <begin position="214"/>
        <end position="237"/>
    </location>
</feature>
<dbReference type="RefSeq" id="WP_150296353.1">
    <property type="nucleotide sequence ID" value="NZ_VTFH01000002.1"/>
</dbReference>
<dbReference type="Pfam" id="PF07690">
    <property type="entry name" value="MFS_1"/>
    <property type="match status" value="1"/>
</dbReference>
<keyword evidence="2" id="KW-1003">Cell membrane</keyword>
<feature type="transmembrane region" description="Helical" evidence="6">
    <location>
        <begin position="147"/>
        <end position="169"/>
    </location>
</feature>
<feature type="transmembrane region" description="Helical" evidence="6">
    <location>
        <begin position="370"/>
        <end position="391"/>
    </location>
</feature>
<protein>
    <submittedName>
        <fullName evidence="8">Purine efflux pump PbuE</fullName>
    </submittedName>
</protein>
<evidence type="ECO:0000256" key="1">
    <source>
        <dbReference type="ARBA" id="ARBA00004651"/>
    </source>
</evidence>
<dbReference type="InterPro" id="IPR036259">
    <property type="entry name" value="MFS_trans_sf"/>
</dbReference>
<evidence type="ECO:0000259" key="7">
    <source>
        <dbReference type="PROSITE" id="PS50850"/>
    </source>
</evidence>
<feature type="transmembrane region" description="Helical" evidence="6">
    <location>
        <begin position="257"/>
        <end position="276"/>
    </location>
</feature>
<evidence type="ECO:0000313" key="8">
    <source>
        <dbReference type="EMBL" id="KAA8559695.1"/>
    </source>
</evidence>
<feature type="transmembrane region" description="Helical" evidence="6">
    <location>
        <begin position="116"/>
        <end position="135"/>
    </location>
</feature>
<feature type="transmembrane region" description="Helical" evidence="6">
    <location>
        <begin position="18"/>
        <end position="37"/>
    </location>
</feature>